<dbReference type="PATRIC" id="fig|54005.3.peg.1377"/>
<dbReference type="RefSeq" id="WP_060800443.1">
    <property type="nucleotide sequence ID" value="NZ_KQ957104.1"/>
</dbReference>
<organism evidence="3">
    <name type="scientific">Peptoniphilus harei</name>
    <dbReference type="NCBI Taxonomy" id="54005"/>
    <lineage>
        <taxon>Bacteria</taxon>
        <taxon>Bacillati</taxon>
        <taxon>Bacillota</taxon>
        <taxon>Tissierellia</taxon>
        <taxon>Tissierellales</taxon>
        <taxon>Peptoniphilaceae</taxon>
        <taxon>Peptoniphilus</taxon>
    </lineage>
</organism>
<dbReference type="InterPro" id="IPR017439">
    <property type="entry name" value="Amidohydrolase"/>
</dbReference>
<dbReference type="Pfam" id="PF07687">
    <property type="entry name" value="M20_dimer"/>
    <property type="match status" value="1"/>
</dbReference>
<evidence type="ECO:0000313" key="3">
    <source>
        <dbReference type="EMBL" id="KXA29164.1"/>
    </source>
</evidence>
<dbReference type="PIRSF" id="PIRSF037226">
    <property type="entry name" value="Amidohydrolase_ACY1L2_prd"/>
    <property type="match status" value="1"/>
</dbReference>
<comment type="similarity">
    <text evidence="1">Belongs to the peptidase M20A family.</text>
</comment>
<dbReference type="AlphaFoldDB" id="A0A133PKZ0"/>
<dbReference type="GO" id="GO:0005737">
    <property type="term" value="C:cytoplasm"/>
    <property type="evidence" value="ECO:0007669"/>
    <property type="project" value="TreeGrafter"/>
</dbReference>
<dbReference type="SUPFAM" id="SSF55031">
    <property type="entry name" value="Bacterial exopeptidase dimerisation domain"/>
    <property type="match status" value="1"/>
</dbReference>
<dbReference type="PANTHER" id="PTHR30575:SF0">
    <property type="entry name" value="XAA-ARG DIPEPTIDASE"/>
    <property type="match status" value="1"/>
</dbReference>
<evidence type="ECO:0000259" key="2">
    <source>
        <dbReference type="Pfam" id="PF07687"/>
    </source>
</evidence>
<dbReference type="InterPro" id="IPR017144">
    <property type="entry name" value="Xaa-Arg_dipeptidase"/>
</dbReference>
<dbReference type="InterPro" id="IPR052030">
    <property type="entry name" value="Peptidase_M20/M20A_hydrolases"/>
</dbReference>
<dbReference type="GO" id="GO:0071713">
    <property type="term" value="F:para-aminobenzoyl-glutamate hydrolase activity"/>
    <property type="evidence" value="ECO:0007669"/>
    <property type="project" value="TreeGrafter"/>
</dbReference>
<gene>
    <name evidence="3" type="ORF">HMPREF3229_01414</name>
</gene>
<dbReference type="EMBL" id="LRQE01000037">
    <property type="protein sequence ID" value="KXA29164.1"/>
    <property type="molecule type" value="Genomic_DNA"/>
</dbReference>
<accession>A0A133PKZ0</accession>
<reference evidence="3 4" key="1">
    <citation type="submission" date="2016-01" db="EMBL/GenBank/DDBJ databases">
        <authorList>
            <person name="Oliw E.H."/>
        </authorList>
    </citation>
    <scope>NUCLEOTIDE SEQUENCE [LARGE SCALE GENOMIC DNA]</scope>
    <source>
        <strain evidence="3 4">CMW7756A</strain>
    </source>
</reference>
<dbReference type="GO" id="GO:0016805">
    <property type="term" value="F:dipeptidase activity"/>
    <property type="evidence" value="ECO:0007669"/>
    <property type="project" value="InterPro"/>
</dbReference>
<dbReference type="SUPFAM" id="SSF53187">
    <property type="entry name" value="Zn-dependent exopeptidases"/>
    <property type="match status" value="1"/>
</dbReference>
<dbReference type="Gene3D" id="3.40.630.10">
    <property type="entry name" value="Zn peptidases"/>
    <property type="match status" value="1"/>
</dbReference>
<dbReference type="NCBIfam" id="TIGR01891">
    <property type="entry name" value="amidohydrolases"/>
    <property type="match status" value="1"/>
</dbReference>
<name>A0A133PKZ0_9FIRM</name>
<dbReference type="InterPro" id="IPR036264">
    <property type="entry name" value="Bact_exopeptidase_dim_dom"/>
</dbReference>
<dbReference type="Gene3D" id="3.30.70.360">
    <property type="match status" value="1"/>
</dbReference>
<dbReference type="CDD" id="cd03887">
    <property type="entry name" value="M20_Acy1L2"/>
    <property type="match status" value="1"/>
</dbReference>
<evidence type="ECO:0000256" key="1">
    <source>
        <dbReference type="PIRNR" id="PIRNR037226"/>
    </source>
</evidence>
<feature type="domain" description="Peptidase M20 dimerisation" evidence="2">
    <location>
        <begin position="165"/>
        <end position="258"/>
    </location>
</feature>
<dbReference type="InterPro" id="IPR002933">
    <property type="entry name" value="Peptidase_M20"/>
</dbReference>
<dbReference type="PANTHER" id="PTHR30575">
    <property type="entry name" value="PEPTIDASE M20"/>
    <property type="match status" value="1"/>
</dbReference>
<dbReference type="FunFam" id="3.30.70.360:FF:000004">
    <property type="entry name" value="Peptidase M20 domain-containing protein 2"/>
    <property type="match status" value="1"/>
</dbReference>
<keyword evidence="3" id="KW-0378">Hydrolase</keyword>
<dbReference type="InterPro" id="IPR011650">
    <property type="entry name" value="Peptidase_M20_dimer"/>
</dbReference>
<protein>
    <recommendedName>
        <fullName evidence="1">Peptidase M20 domain-containing protein 2</fullName>
    </recommendedName>
</protein>
<sequence>MENILNIVEEISGELDSLRKFIYDNPEIGFEEYKSSKAHIDLLKKHGFDVECPYLGCETSFKAVYDSKKSGRTISYLSEYDALPGIGHGCGHNILGATATGAGIVLSKLIDEIGGRVIVFGTAAEEVGGTKIELSRSDELKDVDVAIEMHPGDINSVTPNSLALATRRFEFFGKTAHAADTPHEGINALDAQIVLFSAINALRQQTKDGSRIHGIIKDGGKAANIIPDYTDSRFYARSPEKKYLLELLEKLEACAKGAALATGCQVKISEYEKGNDNTVRNLAFNEVLMEKMEKYLDEEVKDIELNSGSTDAGDISHEVPTLHGYFKIAEEGTPSHTVEFRDATMTDYAFDQMKKTIAAIVEVGIEVLQNDEVYEKIISEFKESVKTGKIIPHKN</sequence>
<dbReference type="Pfam" id="PF01546">
    <property type="entry name" value="Peptidase_M20"/>
    <property type="match status" value="1"/>
</dbReference>
<comment type="caution">
    <text evidence="3">The sequence shown here is derived from an EMBL/GenBank/DDBJ whole genome shotgun (WGS) entry which is preliminary data.</text>
</comment>
<proteinExistence type="inferred from homology"/>
<dbReference type="Proteomes" id="UP000070174">
    <property type="component" value="Unassembled WGS sequence"/>
</dbReference>
<evidence type="ECO:0000313" key="4">
    <source>
        <dbReference type="Proteomes" id="UP000070174"/>
    </source>
</evidence>
<dbReference type="GO" id="GO:0046657">
    <property type="term" value="P:folic acid catabolic process"/>
    <property type="evidence" value="ECO:0007669"/>
    <property type="project" value="TreeGrafter"/>
</dbReference>